<proteinExistence type="predicted"/>
<accession>A0AA38CAF0</accession>
<dbReference type="Proteomes" id="UP000824469">
    <property type="component" value="Unassembled WGS sequence"/>
</dbReference>
<dbReference type="EMBL" id="JAHRHJ020000011">
    <property type="protein sequence ID" value="KAH9295636.1"/>
    <property type="molecule type" value="Genomic_DNA"/>
</dbReference>
<comment type="caution">
    <text evidence="1">The sequence shown here is derived from an EMBL/GenBank/DDBJ whole genome shotgun (WGS) entry which is preliminary data.</text>
</comment>
<gene>
    <name evidence="1" type="ORF">KI387_039224</name>
</gene>
<name>A0AA38CAF0_TAXCH</name>
<reference evidence="1 2" key="1">
    <citation type="journal article" date="2021" name="Nat. Plants">
        <title>The Taxus genome provides insights into paclitaxel biosynthesis.</title>
        <authorList>
            <person name="Xiong X."/>
            <person name="Gou J."/>
            <person name="Liao Q."/>
            <person name="Li Y."/>
            <person name="Zhou Q."/>
            <person name="Bi G."/>
            <person name="Li C."/>
            <person name="Du R."/>
            <person name="Wang X."/>
            <person name="Sun T."/>
            <person name="Guo L."/>
            <person name="Liang H."/>
            <person name="Lu P."/>
            <person name="Wu Y."/>
            <person name="Zhang Z."/>
            <person name="Ro D.K."/>
            <person name="Shang Y."/>
            <person name="Huang S."/>
            <person name="Yan J."/>
        </authorList>
    </citation>
    <scope>NUCLEOTIDE SEQUENCE [LARGE SCALE GENOMIC DNA]</scope>
    <source>
        <strain evidence="1">Ta-2019</strain>
    </source>
</reference>
<sequence>MGIMDTSVSYFAEAQIVAMTNYVEKFSMNLAQQTRSGKWYMDFGVKAYATKCFPWRSVCVMRVDCEIFHRDHDASTCLLFQPMIRKNVSIYYKIYTSTTHDNKDWRLIEWIYDKIEIGVCQTNVENNSKDDGHHYEECTDGGAFVQGFRRGFRGFGSHK</sequence>
<organism evidence="1 2">
    <name type="scientific">Taxus chinensis</name>
    <name type="common">Chinese yew</name>
    <name type="synonym">Taxus wallichiana var. chinensis</name>
    <dbReference type="NCBI Taxonomy" id="29808"/>
    <lineage>
        <taxon>Eukaryota</taxon>
        <taxon>Viridiplantae</taxon>
        <taxon>Streptophyta</taxon>
        <taxon>Embryophyta</taxon>
        <taxon>Tracheophyta</taxon>
        <taxon>Spermatophyta</taxon>
        <taxon>Pinopsida</taxon>
        <taxon>Pinidae</taxon>
        <taxon>Conifers II</taxon>
        <taxon>Cupressales</taxon>
        <taxon>Taxaceae</taxon>
        <taxon>Taxus</taxon>
    </lineage>
</organism>
<evidence type="ECO:0000313" key="1">
    <source>
        <dbReference type="EMBL" id="KAH9295636.1"/>
    </source>
</evidence>
<protein>
    <submittedName>
        <fullName evidence="1">Uncharacterized protein</fullName>
    </submittedName>
</protein>
<evidence type="ECO:0000313" key="2">
    <source>
        <dbReference type="Proteomes" id="UP000824469"/>
    </source>
</evidence>
<keyword evidence="2" id="KW-1185">Reference proteome</keyword>
<feature type="non-terminal residue" evidence="1">
    <location>
        <position position="159"/>
    </location>
</feature>
<dbReference type="AlphaFoldDB" id="A0AA38CAF0"/>